<keyword evidence="1" id="KW-1133">Transmembrane helix</keyword>
<evidence type="ECO:0008006" key="3">
    <source>
        <dbReference type="Google" id="ProtNLM"/>
    </source>
</evidence>
<reference evidence="2" key="1">
    <citation type="submission" date="2004-08" db="EMBL/GenBank/DDBJ databases">
        <authorList>
            <person name="Town C.D."/>
        </authorList>
    </citation>
    <scope>NUCLEOTIDE SEQUENCE</scope>
</reference>
<protein>
    <recommendedName>
        <fullName evidence="3">Transmembrane protein</fullName>
    </recommendedName>
</protein>
<reference evidence="2" key="2">
    <citation type="submission" date="2007-03" db="EMBL/GenBank/DDBJ databases">
        <authorList>
            <consortium name="The International Medicago Genome Annotation Group"/>
        </authorList>
    </citation>
    <scope>NUCLEOTIDE SEQUENCE</scope>
</reference>
<sequence length="169" mass="19317">MKKNGSREKKKDEDICVYVSSPLAIKMMEALNELFANRLTLSFLTERKSLLADVESSCGGATSDLYPLHRCLSLLSSGRSLKSGYSELHTHTHTHTLLNWFFPASLHRVKSFIHSFFHCRTGHWCFVGLLVVVVFFGSRSLGWWVVWVPRMGQGFKACLHHIRRVGFVF</sequence>
<feature type="transmembrane region" description="Helical" evidence="1">
    <location>
        <begin position="124"/>
        <end position="146"/>
    </location>
</feature>
<gene>
    <name evidence="2" type="ORF">MtrDRAFT_AC149576g14v2</name>
</gene>
<proteinExistence type="predicted"/>
<keyword evidence="1" id="KW-0812">Transmembrane</keyword>
<name>A2Q299_MEDTR</name>
<keyword evidence="1" id="KW-0472">Membrane</keyword>
<organism evidence="2">
    <name type="scientific">Medicago truncatula</name>
    <name type="common">Barrel medic</name>
    <name type="synonym">Medicago tribuloides</name>
    <dbReference type="NCBI Taxonomy" id="3880"/>
    <lineage>
        <taxon>Eukaryota</taxon>
        <taxon>Viridiplantae</taxon>
        <taxon>Streptophyta</taxon>
        <taxon>Embryophyta</taxon>
        <taxon>Tracheophyta</taxon>
        <taxon>Spermatophyta</taxon>
        <taxon>Magnoliopsida</taxon>
        <taxon>eudicotyledons</taxon>
        <taxon>Gunneridae</taxon>
        <taxon>Pentapetalae</taxon>
        <taxon>rosids</taxon>
        <taxon>fabids</taxon>
        <taxon>Fabales</taxon>
        <taxon>Fabaceae</taxon>
        <taxon>Papilionoideae</taxon>
        <taxon>50 kb inversion clade</taxon>
        <taxon>NPAAA clade</taxon>
        <taxon>Hologalegina</taxon>
        <taxon>IRL clade</taxon>
        <taxon>Trifolieae</taxon>
        <taxon>Medicago</taxon>
    </lineage>
</organism>
<dbReference type="AlphaFoldDB" id="A2Q299"/>
<evidence type="ECO:0000313" key="2">
    <source>
        <dbReference type="EMBL" id="ABN06036.1"/>
    </source>
</evidence>
<dbReference type="EMBL" id="AC149576">
    <property type="protein sequence ID" value="ABN06036.1"/>
    <property type="molecule type" value="Genomic_DNA"/>
</dbReference>
<evidence type="ECO:0000256" key="1">
    <source>
        <dbReference type="SAM" id="Phobius"/>
    </source>
</evidence>
<accession>A2Q299</accession>